<accession>A0A915HD70</accession>
<dbReference type="WBParaSite" id="nRc.2.0.1.t00015-RA">
    <property type="protein sequence ID" value="nRc.2.0.1.t00015-RA"/>
    <property type="gene ID" value="nRc.2.0.1.g00015"/>
</dbReference>
<sequence>MFSTATDILSYEIGKVGMNERYIGRANCLSRFVVVETLSTTEPKRQTEDLDAAVETLDAEATLSVHNEEQMEGILIENSDEIQLIVWSKGPKALVPACRLQAQEDPSRDPTALIKVKKADAKSLAHLIHKFMDSANIPMTKILNFTSDSDNVMLGKYNGVAAILGMKYGICHLIDFHCVAHRKVLALKDVLNGLRKPILDYKFVLSLMIFKDILHPLNRLMLRLQSDVVHPFDMKD</sequence>
<dbReference type="AlphaFoldDB" id="A0A915HD70"/>
<protein>
    <submittedName>
        <fullName evidence="2">Uncharacterized protein</fullName>
    </submittedName>
</protein>
<organism evidence="1 2">
    <name type="scientific">Romanomermis culicivorax</name>
    <name type="common">Nematode worm</name>
    <dbReference type="NCBI Taxonomy" id="13658"/>
    <lineage>
        <taxon>Eukaryota</taxon>
        <taxon>Metazoa</taxon>
        <taxon>Ecdysozoa</taxon>
        <taxon>Nematoda</taxon>
        <taxon>Enoplea</taxon>
        <taxon>Dorylaimia</taxon>
        <taxon>Mermithida</taxon>
        <taxon>Mermithoidea</taxon>
        <taxon>Mermithidae</taxon>
        <taxon>Romanomermis</taxon>
    </lineage>
</organism>
<evidence type="ECO:0000313" key="1">
    <source>
        <dbReference type="Proteomes" id="UP000887565"/>
    </source>
</evidence>
<reference evidence="2" key="1">
    <citation type="submission" date="2022-11" db="UniProtKB">
        <authorList>
            <consortium name="WormBaseParasite"/>
        </authorList>
    </citation>
    <scope>IDENTIFICATION</scope>
</reference>
<evidence type="ECO:0000313" key="2">
    <source>
        <dbReference type="WBParaSite" id="nRc.2.0.1.t00015-RA"/>
    </source>
</evidence>
<dbReference type="Proteomes" id="UP000887565">
    <property type="component" value="Unplaced"/>
</dbReference>
<name>A0A915HD70_ROMCU</name>
<keyword evidence="1" id="KW-1185">Reference proteome</keyword>
<proteinExistence type="predicted"/>